<dbReference type="KEGG" id="bic:LMTR13_25580"/>
<evidence type="ECO:0000313" key="3">
    <source>
        <dbReference type="Proteomes" id="UP000092839"/>
    </source>
</evidence>
<feature type="domain" description="Metallo-beta-lactamase" evidence="1">
    <location>
        <begin position="16"/>
        <end position="209"/>
    </location>
</feature>
<dbReference type="EMBL" id="CP016428">
    <property type="protein sequence ID" value="ANW03022.1"/>
    <property type="molecule type" value="Genomic_DNA"/>
</dbReference>
<dbReference type="OrthoDB" id="9784009at2"/>
<feature type="domain" description="Metallo-beta-lactamase" evidence="1">
    <location>
        <begin position="271"/>
        <end position="481"/>
    </location>
</feature>
<dbReference type="STRING" id="1274631.LMTR13_25580"/>
<accession>A0A1B1UJQ3</accession>
<dbReference type="InterPro" id="IPR001279">
    <property type="entry name" value="Metallo-B-lactamas"/>
</dbReference>
<dbReference type="AlphaFoldDB" id="A0A1B1UJQ3"/>
<organism evidence="2 3">
    <name type="scientific">Bradyrhizobium icense</name>
    <dbReference type="NCBI Taxonomy" id="1274631"/>
    <lineage>
        <taxon>Bacteria</taxon>
        <taxon>Pseudomonadati</taxon>
        <taxon>Pseudomonadota</taxon>
        <taxon>Alphaproteobacteria</taxon>
        <taxon>Hyphomicrobiales</taxon>
        <taxon>Nitrobacteraceae</taxon>
        <taxon>Bradyrhizobium</taxon>
    </lineage>
</organism>
<dbReference type="InterPro" id="IPR050662">
    <property type="entry name" value="Sec-metab_biosynth-thioest"/>
</dbReference>
<dbReference type="Gene3D" id="3.60.15.10">
    <property type="entry name" value="Ribonuclease Z/Hydroxyacylglutathione hydrolase-like"/>
    <property type="match status" value="2"/>
</dbReference>
<protein>
    <recommendedName>
        <fullName evidence="1">Metallo-beta-lactamase domain-containing protein</fullName>
    </recommendedName>
</protein>
<dbReference type="Pfam" id="PF00753">
    <property type="entry name" value="Lactamase_B"/>
    <property type="match status" value="2"/>
</dbReference>
<name>A0A1B1UJQ3_9BRAD</name>
<keyword evidence="3" id="KW-1185">Reference proteome</keyword>
<proteinExistence type="predicted"/>
<dbReference type="Proteomes" id="UP000092839">
    <property type="component" value="Chromosome"/>
</dbReference>
<reference evidence="2 3" key="1">
    <citation type="submission" date="2016-07" db="EMBL/GenBank/DDBJ databases">
        <title>Complete genome sequence of Bradyrhizobium icense LMTR 13T, a potential inoculant strain isolated from lima bean (Phaseolus lunatus) in Peru.</title>
        <authorList>
            <person name="Ormeno-Orrillo E."/>
            <person name="Duran D."/>
            <person name="Rogel M.A."/>
            <person name="Rey L."/>
            <person name="Imperial J."/>
            <person name="Ruiz-Argueso T."/>
            <person name="Martinez-Romero E."/>
        </authorList>
    </citation>
    <scope>NUCLEOTIDE SEQUENCE [LARGE SCALE GENOMIC DNA]</scope>
    <source>
        <strain evidence="2 3">LMTR 13</strain>
    </source>
</reference>
<evidence type="ECO:0000259" key="1">
    <source>
        <dbReference type="SMART" id="SM00849"/>
    </source>
</evidence>
<dbReference type="RefSeq" id="WP_065730213.1">
    <property type="nucleotide sequence ID" value="NZ_CP016428.1"/>
</dbReference>
<dbReference type="CDD" id="cd06262">
    <property type="entry name" value="metallo-hydrolase-like_MBL-fold"/>
    <property type="match status" value="2"/>
</dbReference>
<dbReference type="SMART" id="SM00849">
    <property type="entry name" value="Lactamase_B"/>
    <property type="match status" value="2"/>
</dbReference>
<sequence length="643" mass="72217">MSLIRRSENLWEYRDTCNVYVLKSGTECLLIDTGSGAVMQHLAAIGIERVDWVLHTHHHRDQCWGTPSLQQAGAKVAVPEYERHLFDNVEACWQARRLYDNLNDSNTFFSLGKNLPVDAVLEDYGTFVWEEYEFRILPAKGHTYGMVALIAEVDGKKIAFIGDLMTSGGKLYQLHAMEYAYGDLLGVEFTMQSIPALKKERPEIAYPSHGAPICEVKPNIEELESRLETLADIGGLFTSGRGIPFKDSEALRESRLQKITEHLLWAGPYTCSNFYIVLSGSGHAMLIDYGLATVGHVHATSDHDVPQALRFIERHVDQLRDDYGVRDIELVVPTHVHDDHVCGIPLLQRHFGTHCWALDCVAKVIADPAAWASTPSCFHKPIEVQRILRDGEGFHWRGFDFQVHYAPGQTEFHSIVFGEIDGKRIIFGGDNLSLSNPHAGGIEREIPVQTTVMRNSFQLEMHRQCAKVMRATLPDLICPGHGELITMDQSRIAEYTDYIERKEAAFRDVVGEPVNHFIDLFWARMLPYVSETSPGSGVDYTIEIRNNLERMAVYSARLLPAFGWTSDGKTQSITLQPGEQDKILLWATAPSQVDPRRRLITAEILIDGVSQGPVCEALVSVSGDWPAQPLPVLPADKRQMQHP</sequence>
<dbReference type="SUPFAM" id="SSF56281">
    <property type="entry name" value="Metallo-hydrolase/oxidoreductase"/>
    <property type="match status" value="2"/>
</dbReference>
<dbReference type="InterPro" id="IPR036866">
    <property type="entry name" value="RibonucZ/Hydroxyglut_hydro"/>
</dbReference>
<gene>
    <name evidence="2" type="ORF">LMTR13_25580</name>
</gene>
<evidence type="ECO:0000313" key="2">
    <source>
        <dbReference type="EMBL" id="ANW03022.1"/>
    </source>
</evidence>
<dbReference type="PANTHER" id="PTHR23131">
    <property type="entry name" value="ENDORIBONUCLEASE LACTB2"/>
    <property type="match status" value="1"/>
</dbReference>